<accession>A0AA96LUD0</accession>
<sequence>MVSVDAFPSTDGTASVRVSTKELLLAATSSQDKSVLIHVNNASSASAVAVSLPIGEWNQAKSDTSSVSMIRVETGLARVSMDTKLFDKVPMTGASPELLLKVERVSPAALPSDVRQVTGTNIVYDFSLSLGDQKLPSFKGDIKVELPYVLAPGEKPNQVVIYYIAGDGTLEVVKNGHYNAATGMVEFRPNHFSKYAANYTQVTFRDMDGVAWANEAVLGLAARKVIQGRSESSFVPDGDLTRAEFIQMLVQLFDLKNSAAAATFTDVAPGAWYYSAIASAQQSGLVHGQLDGSFGVNDRISREDMAVMIFRVSKLLEVGKLNASGTHSTPFQDLNQTADYAKVAVTTLQEAGLMNGIMEGYFDPKGTSTRAQAAVVLYRLFQILT</sequence>
<dbReference type="Proteomes" id="UP001304650">
    <property type="component" value="Chromosome"/>
</dbReference>
<gene>
    <name evidence="2" type="ORF">MJB10_08760</name>
</gene>
<organism evidence="2 3">
    <name type="scientific">Paenibacillus roseopurpureus</name>
    <dbReference type="NCBI Taxonomy" id="2918901"/>
    <lineage>
        <taxon>Bacteria</taxon>
        <taxon>Bacillati</taxon>
        <taxon>Bacillota</taxon>
        <taxon>Bacilli</taxon>
        <taxon>Bacillales</taxon>
        <taxon>Paenibacillaceae</taxon>
        <taxon>Paenibacillus</taxon>
    </lineage>
</organism>
<evidence type="ECO:0000313" key="2">
    <source>
        <dbReference type="EMBL" id="WNR46168.1"/>
    </source>
</evidence>
<dbReference type="AlphaFoldDB" id="A0AA96LUD0"/>
<proteinExistence type="predicted"/>
<dbReference type="PANTHER" id="PTHR43308">
    <property type="entry name" value="OUTER MEMBRANE PROTEIN ALPHA-RELATED"/>
    <property type="match status" value="1"/>
</dbReference>
<feature type="domain" description="SLH" evidence="1">
    <location>
        <begin position="328"/>
        <end position="385"/>
    </location>
</feature>
<feature type="domain" description="SLH" evidence="1">
    <location>
        <begin position="200"/>
        <end position="258"/>
    </location>
</feature>
<dbReference type="PROSITE" id="PS51272">
    <property type="entry name" value="SLH"/>
    <property type="match status" value="3"/>
</dbReference>
<name>A0AA96LUD0_9BACL</name>
<evidence type="ECO:0000313" key="3">
    <source>
        <dbReference type="Proteomes" id="UP001304650"/>
    </source>
</evidence>
<reference evidence="2" key="1">
    <citation type="submission" date="2022-02" db="EMBL/GenBank/DDBJ databases">
        <title>Paenibacillus sp. MBLB1832 Whole Genome Shotgun Sequencing.</title>
        <authorList>
            <person name="Hwang C.Y."/>
            <person name="Cho E.-S."/>
            <person name="Seo M.-J."/>
        </authorList>
    </citation>
    <scope>NUCLEOTIDE SEQUENCE</scope>
    <source>
        <strain evidence="2">MBLB1832</strain>
    </source>
</reference>
<dbReference type="EMBL" id="CP130319">
    <property type="protein sequence ID" value="WNR46168.1"/>
    <property type="molecule type" value="Genomic_DNA"/>
</dbReference>
<feature type="domain" description="SLH" evidence="1">
    <location>
        <begin position="260"/>
        <end position="323"/>
    </location>
</feature>
<dbReference type="Pfam" id="PF00395">
    <property type="entry name" value="SLH"/>
    <property type="match status" value="3"/>
</dbReference>
<keyword evidence="3" id="KW-1185">Reference proteome</keyword>
<protein>
    <submittedName>
        <fullName evidence="2">S-layer homology domain-containing protein</fullName>
    </submittedName>
</protein>
<dbReference type="RefSeq" id="WP_314803594.1">
    <property type="nucleotide sequence ID" value="NZ_CP130319.1"/>
</dbReference>
<dbReference type="InterPro" id="IPR001119">
    <property type="entry name" value="SLH_dom"/>
</dbReference>
<evidence type="ECO:0000259" key="1">
    <source>
        <dbReference type="PROSITE" id="PS51272"/>
    </source>
</evidence>
<dbReference type="InterPro" id="IPR051465">
    <property type="entry name" value="Cell_Envelope_Struct_Comp"/>
</dbReference>
<dbReference type="KEGG" id="proo:MJB10_08760"/>